<gene>
    <name evidence="5" type="ORF">PF002_g19182</name>
    <name evidence="4" type="ORF">PF005_g18146</name>
    <name evidence="3" type="ORF">PF006_g10468</name>
    <name evidence="2" type="ORF">PF009_g17240</name>
</gene>
<feature type="region of interest" description="Disordered" evidence="1">
    <location>
        <begin position="26"/>
        <end position="55"/>
    </location>
</feature>
<comment type="caution">
    <text evidence="5">The sequence shown here is derived from an EMBL/GenBank/DDBJ whole genome shotgun (WGS) entry which is preliminary data.</text>
</comment>
<name>A0A6A3XVU6_9STRA</name>
<accession>A0A6A3XVU6</accession>
<evidence type="ECO:0000313" key="2">
    <source>
        <dbReference type="EMBL" id="KAE8932735.1"/>
    </source>
</evidence>
<dbReference type="Proteomes" id="UP000429523">
    <property type="component" value="Unassembled WGS sequence"/>
</dbReference>
<evidence type="ECO:0000313" key="8">
    <source>
        <dbReference type="Proteomes" id="UP000440367"/>
    </source>
</evidence>
<evidence type="ECO:0000313" key="3">
    <source>
        <dbReference type="EMBL" id="KAE9144613.1"/>
    </source>
</evidence>
<evidence type="ECO:0000313" key="9">
    <source>
        <dbReference type="Proteomes" id="UP000440732"/>
    </source>
</evidence>
<evidence type="ECO:0000256" key="1">
    <source>
        <dbReference type="SAM" id="MobiDB-lite"/>
    </source>
</evidence>
<dbReference type="Proteomes" id="UP000440367">
    <property type="component" value="Unassembled WGS sequence"/>
</dbReference>
<dbReference type="Proteomes" id="UP000440732">
    <property type="component" value="Unassembled WGS sequence"/>
</dbReference>
<dbReference type="EMBL" id="QXGB01001299">
    <property type="protein sequence ID" value="KAE9193253.1"/>
    <property type="molecule type" value="Genomic_DNA"/>
</dbReference>
<protein>
    <submittedName>
        <fullName evidence="5">Uncharacterized protein</fullName>
    </submittedName>
</protein>
<evidence type="ECO:0000313" key="4">
    <source>
        <dbReference type="EMBL" id="KAE9193253.1"/>
    </source>
</evidence>
<evidence type="ECO:0000313" key="5">
    <source>
        <dbReference type="EMBL" id="KAE9209183.1"/>
    </source>
</evidence>
<dbReference type="OrthoDB" id="10455476at2759"/>
<evidence type="ECO:0000313" key="6">
    <source>
        <dbReference type="Proteomes" id="UP000429523"/>
    </source>
</evidence>
<reference evidence="6 7" key="1">
    <citation type="submission" date="2018-08" db="EMBL/GenBank/DDBJ databases">
        <title>Genomic investigation of the strawberry pathogen Phytophthora fragariae indicates pathogenicity is determined by transcriptional variation in three key races.</title>
        <authorList>
            <person name="Adams T.M."/>
            <person name="Armitage A.D."/>
            <person name="Sobczyk M.K."/>
            <person name="Bates H.J."/>
            <person name="Dunwell J.M."/>
            <person name="Nellist C.F."/>
            <person name="Harrison R.J."/>
        </authorList>
    </citation>
    <scope>NUCLEOTIDE SEQUENCE [LARGE SCALE GENOMIC DNA]</scope>
    <source>
        <strain evidence="5 8">BC-1</strain>
        <strain evidence="4 7">NOV-27</strain>
        <strain evidence="3 9">NOV-5</strain>
        <strain evidence="2 6">NOV-9</strain>
    </source>
</reference>
<keyword evidence="7" id="KW-1185">Reference proteome</keyword>
<evidence type="ECO:0000313" key="7">
    <source>
        <dbReference type="Proteomes" id="UP000433483"/>
    </source>
</evidence>
<dbReference type="EMBL" id="QXGA01000528">
    <property type="protein sequence ID" value="KAE9144613.1"/>
    <property type="molecule type" value="Genomic_DNA"/>
</dbReference>
<proteinExistence type="predicted"/>
<dbReference type="Proteomes" id="UP000433483">
    <property type="component" value="Unassembled WGS sequence"/>
</dbReference>
<feature type="compositionally biased region" description="Low complexity" evidence="1">
    <location>
        <begin position="39"/>
        <end position="53"/>
    </location>
</feature>
<sequence length="82" mass="8191">MAGQSKKAASFCGTVLSAVPLSAHVRRTGPNQIRRRTPRSTAAPAAMTSAPGVLPGPAPAAAPISAGIYPPGRILGSSELES</sequence>
<organism evidence="5 8">
    <name type="scientific">Phytophthora fragariae</name>
    <dbReference type="NCBI Taxonomy" id="53985"/>
    <lineage>
        <taxon>Eukaryota</taxon>
        <taxon>Sar</taxon>
        <taxon>Stramenopiles</taxon>
        <taxon>Oomycota</taxon>
        <taxon>Peronosporomycetes</taxon>
        <taxon>Peronosporales</taxon>
        <taxon>Peronosporaceae</taxon>
        <taxon>Phytophthora</taxon>
    </lineage>
</organism>
<dbReference type="EMBL" id="QXGF01001084">
    <property type="protein sequence ID" value="KAE8932735.1"/>
    <property type="molecule type" value="Genomic_DNA"/>
</dbReference>
<dbReference type="EMBL" id="QXGD01001310">
    <property type="protein sequence ID" value="KAE9209183.1"/>
    <property type="molecule type" value="Genomic_DNA"/>
</dbReference>
<dbReference type="AlphaFoldDB" id="A0A6A3XVU6"/>